<protein>
    <submittedName>
        <fullName evidence="3">Vascular cell adhesion protein 1</fullName>
    </submittedName>
</protein>
<evidence type="ECO:0000259" key="2">
    <source>
        <dbReference type="PROSITE" id="PS50835"/>
    </source>
</evidence>
<dbReference type="PANTHER" id="PTHR13771">
    <property type="entry name" value="INTERCELLULAR ADHESION MOLECULE"/>
    <property type="match status" value="1"/>
</dbReference>
<proteinExistence type="predicted"/>
<dbReference type="InterPro" id="IPR047012">
    <property type="entry name" value="ICAM_VCAM"/>
</dbReference>
<dbReference type="SMART" id="SM00409">
    <property type="entry name" value="IG"/>
    <property type="match status" value="4"/>
</dbReference>
<keyword evidence="1" id="KW-0472">Membrane</keyword>
<keyword evidence="1" id="KW-0812">Transmembrane</keyword>
<feature type="transmembrane region" description="Helical" evidence="1">
    <location>
        <begin position="561"/>
        <end position="584"/>
    </location>
</feature>
<dbReference type="InterPro" id="IPR013783">
    <property type="entry name" value="Ig-like_fold"/>
</dbReference>
<dbReference type="SMART" id="SM00408">
    <property type="entry name" value="IGc2"/>
    <property type="match status" value="3"/>
</dbReference>
<dbReference type="InterPro" id="IPR003599">
    <property type="entry name" value="Ig_sub"/>
</dbReference>
<keyword evidence="4" id="KW-1185">Reference proteome</keyword>
<dbReference type="Pfam" id="PF13895">
    <property type="entry name" value="Ig_2"/>
    <property type="match status" value="2"/>
</dbReference>
<evidence type="ECO:0000256" key="1">
    <source>
        <dbReference type="SAM" id="Phobius"/>
    </source>
</evidence>
<feature type="domain" description="Ig-like" evidence="2">
    <location>
        <begin position="474"/>
        <end position="555"/>
    </location>
</feature>
<evidence type="ECO:0000313" key="4">
    <source>
        <dbReference type="Proteomes" id="UP001228049"/>
    </source>
</evidence>
<dbReference type="PROSITE" id="PS50835">
    <property type="entry name" value="IG_LIKE"/>
    <property type="match status" value="3"/>
</dbReference>
<reference evidence="3" key="1">
    <citation type="submission" date="2023-04" db="EMBL/GenBank/DDBJ databases">
        <title>Chromosome-level genome of Chaenocephalus aceratus.</title>
        <authorList>
            <person name="Park H."/>
        </authorList>
    </citation>
    <scope>NUCLEOTIDE SEQUENCE</scope>
    <source>
        <strain evidence="3">DE</strain>
        <tissue evidence="3">Muscle</tissue>
    </source>
</reference>
<dbReference type="SUPFAM" id="SSF48726">
    <property type="entry name" value="Immunoglobulin"/>
    <property type="match status" value="4"/>
</dbReference>
<feature type="domain" description="Ig-like" evidence="2">
    <location>
        <begin position="186"/>
        <end position="266"/>
    </location>
</feature>
<name>A0AAD9F2B5_DISEL</name>
<dbReference type="GO" id="GO:0007155">
    <property type="term" value="P:cell adhesion"/>
    <property type="evidence" value="ECO:0007669"/>
    <property type="project" value="InterPro"/>
</dbReference>
<sequence length="614" mass="67739">MCVTDQNCADKPRFTPSRLVVQFGKPTSALCSVCQPGCNVTLFNIESPIGTLATNGTEVTWTVNEMTEWIISPMCYYNNDTDTERQCCSVLPITVYKPPENVSFSVHPDEPMSEGQQYTLQCESSKREKDEPKPVSEVFTLNITSTKEDDGVQFWCEAKLELGAEGPQPPPVVESEKLTAAVLYKPHLEASLPPDPIIITEGNPLTLNCSSVGNPPPSYTWRTSRITSPSNGSVFFINSITHEDEGSYTCSVSNEKESITVQFNVTVQDQNCADKPRFTPSRLVVQFGKPTSALCSVCQPGCNVTLFNIECPIGTLAANGTEITWTVNKMTEWIISPSCYYNNDTTDTHCCSVLPITVYKPPENVSFSVHPDEPMSEGQQYTLQCEVRNVAPVKNLTVTFYRGQTALGEPKSSKREKDEPKPVSEVFTLNITSTKEDDGVQFWCEAKLELGAEGPQPPPVVESEKLTAAVHYKPHLEVSIPPDTIIIREENPLTLNCSSVGNPPPSYTWTPPSRITSPSNGSVFFINSITHEDEGLYTCYVSNEKGSISVQFDVTVQANNLILIIGLVVAVVLLAVIVGVAVFISYHRYYKEGAYNLWDRIRLHTTHSSIPTAE</sequence>
<dbReference type="GO" id="GO:0005178">
    <property type="term" value="F:integrin binding"/>
    <property type="evidence" value="ECO:0007669"/>
    <property type="project" value="InterPro"/>
</dbReference>
<evidence type="ECO:0000313" key="3">
    <source>
        <dbReference type="EMBL" id="KAK1886162.1"/>
    </source>
</evidence>
<comment type="caution">
    <text evidence="3">The sequence shown here is derived from an EMBL/GenBank/DDBJ whole genome shotgun (WGS) entry which is preliminary data.</text>
</comment>
<dbReference type="AlphaFoldDB" id="A0AAD9F2B5"/>
<dbReference type="Gene3D" id="2.60.40.10">
    <property type="entry name" value="Immunoglobulins"/>
    <property type="match status" value="6"/>
</dbReference>
<dbReference type="InterPro" id="IPR007110">
    <property type="entry name" value="Ig-like_dom"/>
</dbReference>
<keyword evidence="1" id="KW-1133">Transmembrane helix</keyword>
<feature type="domain" description="Ig-like" evidence="2">
    <location>
        <begin position="362"/>
        <end position="462"/>
    </location>
</feature>
<organism evidence="3 4">
    <name type="scientific">Dissostichus eleginoides</name>
    <name type="common">Patagonian toothfish</name>
    <name type="synonym">Dissostichus amissus</name>
    <dbReference type="NCBI Taxonomy" id="100907"/>
    <lineage>
        <taxon>Eukaryota</taxon>
        <taxon>Metazoa</taxon>
        <taxon>Chordata</taxon>
        <taxon>Craniata</taxon>
        <taxon>Vertebrata</taxon>
        <taxon>Euteleostomi</taxon>
        <taxon>Actinopterygii</taxon>
        <taxon>Neopterygii</taxon>
        <taxon>Teleostei</taxon>
        <taxon>Neoteleostei</taxon>
        <taxon>Acanthomorphata</taxon>
        <taxon>Eupercaria</taxon>
        <taxon>Perciformes</taxon>
        <taxon>Notothenioidei</taxon>
        <taxon>Nototheniidae</taxon>
        <taxon>Dissostichus</taxon>
    </lineage>
</organism>
<dbReference type="InterPro" id="IPR036179">
    <property type="entry name" value="Ig-like_dom_sf"/>
</dbReference>
<accession>A0AAD9F2B5</accession>
<dbReference type="Proteomes" id="UP001228049">
    <property type="component" value="Unassembled WGS sequence"/>
</dbReference>
<dbReference type="PANTHER" id="PTHR13771:SF9">
    <property type="entry name" value="INTERCELLULAR ADHESION MOLECULE 5"/>
    <property type="match status" value="1"/>
</dbReference>
<gene>
    <name evidence="3" type="ORF">KUDE01_029879</name>
</gene>
<dbReference type="InterPro" id="IPR003598">
    <property type="entry name" value="Ig_sub2"/>
</dbReference>
<dbReference type="EMBL" id="JASDAP010000020">
    <property type="protein sequence ID" value="KAK1886162.1"/>
    <property type="molecule type" value="Genomic_DNA"/>
</dbReference>